<dbReference type="GO" id="GO:0019825">
    <property type="term" value="F:oxygen binding"/>
    <property type="evidence" value="ECO:0007669"/>
    <property type="project" value="InterPro"/>
</dbReference>
<feature type="signal peptide" evidence="7">
    <location>
        <begin position="1"/>
        <end position="21"/>
    </location>
</feature>
<dbReference type="InterPro" id="IPR009050">
    <property type="entry name" value="Globin-like_sf"/>
</dbReference>
<protein>
    <recommendedName>
        <fullName evidence="8">Globin domain-containing protein</fullName>
    </recommendedName>
</protein>
<keyword evidence="7" id="KW-0732">Signal</keyword>
<dbReference type="GO" id="GO:0046872">
    <property type="term" value="F:metal ion binding"/>
    <property type="evidence" value="ECO:0007669"/>
    <property type="project" value="UniProtKB-KW"/>
</dbReference>
<dbReference type="PANTHER" id="PTHR47217">
    <property type="entry name" value="GLOBIN-LIKE PROTEIN"/>
    <property type="match status" value="1"/>
</dbReference>
<evidence type="ECO:0000256" key="4">
    <source>
        <dbReference type="ARBA" id="ARBA00022723"/>
    </source>
</evidence>
<dbReference type="PANTHER" id="PTHR47217:SF1">
    <property type="entry name" value="GLOBIN-LIKE PROTEIN"/>
    <property type="match status" value="1"/>
</dbReference>
<organism evidence="9">
    <name type="scientific">Clastoptera arizonana</name>
    <name type="common">Arizona spittle bug</name>
    <dbReference type="NCBI Taxonomy" id="38151"/>
    <lineage>
        <taxon>Eukaryota</taxon>
        <taxon>Metazoa</taxon>
        <taxon>Ecdysozoa</taxon>
        <taxon>Arthropoda</taxon>
        <taxon>Hexapoda</taxon>
        <taxon>Insecta</taxon>
        <taxon>Pterygota</taxon>
        <taxon>Neoptera</taxon>
        <taxon>Paraneoptera</taxon>
        <taxon>Hemiptera</taxon>
        <taxon>Auchenorrhyncha</taxon>
        <taxon>Cercopoidea</taxon>
        <taxon>Clastopteridae</taxon>
        <taxon>Clastoptera</taxon>
    </lineage>
</organism>
<dbReference type="CDD" id="cd01040">
    <property type="entry name" value="Mb-like"/>
    <property type="match status" value="1"/>
</dbReference>
<keyword evidence="2 6" id="KW-0349">Heme</keyword>
<comment type="similarity">
    <text evidence="6">Belongs to the globin family.</text>
</comment>
<name>A0A1B6DAX2_9HEMI</name>
<feature type="chain" id="PRO_5008581096" description="Globin domain-containing protein" evidence="7">
    <location>
        <begin position="22"/>
        <end position="205"/>
    </location>
</feature>
<dbReference type="InterPro" id="IPR044399">
    <property type="entry name" value="Mb-like_M"/>
</dbReference>
<feature type="domain" description="Globin" evidence="8">
    <location>
        <begin position="57"/>
        <end position="205"/>
    </location>
</feature>
<gene>
    <name evidence="9" type="ORF">g.10611</name>
</gene>
<evidence type="ECO:0000256" key="5">
    <source>
        <dbReference type="ARBA" id="ARBA00023004"/>
    </source>
</evidence>
<keyword evidence="1 6" id="KW-0813">Transport</keyword>
<dbReference type="EMBL" id="GEDC01014459">
    <property type="protein sequence ID" value="JAS22839.1"/>
    <property type="molecule type" value="Transcribed_RNA"/>
</dbReference>
<dbReference type="Gene3D" id="1.10.490.10">
    <property type="entry name" value="Globins"/>
    <property type="match status" value="1"/>
</dbReference>
<dbReference type="PROSITE" id="PS01033">
    <property type="entry name" value="GLOBIN"/>
    <property type="match status" value="1"/>
</dbReference>
<evidence type="ECO:0000259" key="8">
    <source>
        <dbReference type="PROSITE" id="PS01033"/>
    </source>
</evidence>
<evidence type="ECO:0000256" key="7">
    <source>
        <dbReference type="SAM" id="SignalP"/>
    </source>
</evidence>
<dbReference type="AlphaFoldDB" id="A0A1B6DAX2"/>
<proteinExistence type="inferred from homology"/>
<dbReference type="GO" id="GO:0020037">
    <property type="term" value="F:heme binding"/>
    <property type="evidence" value="ECO:0007669"/>
    <property type="project" value="InterPro"/>
</dbReference>
<keyword evidence="5" id="KW-0408">Iron</keyword>
<accession>A0A1B6DAX2</accession>
<evidence type="ECO:0000313" key="9">
    <source>
        <dbReference type="EMBL" id="JAS22839.1"/>
    </source>
</evidence>
<evidence type="ECO:0000256" key="6">
    <source>
        <dbReference type="RuleBase" id="RU000356"/>
    </source>
</evidence>
<dbReference type="SUPFAM" id="SSF46458">
    <property type="entry name" value="Globin-like"/>
    <property type="match status" value="1"/>
</dbReference>
<keyword evidence="4" id="KW-0479">Metal-binding</keyword>
<evidence type="ECO:0000256" key="2">
    <source>
        <dbReference type="ARBA" id="ARBA00022617"/>
    </source>
</evidence>
<dbReference type="InterPro" id="IPR000971">
    <property type="entry name" value="Globin"/>
</dbReference>
<evidence type="ECO:0000256" key="3">
    <source>
        <dbReference type="ARBA" id="ARBA00022621"/>
    </source>
</evidence>
<dbReference type="GO" id="GO:0005344">
    <property type="term" value="F:oxygen carrier activity"/>
    <property type="evidence" value="ECO:0007669"/>
    <property type="project" value="UniProtKB-KW"/>
</dbReference>
<sequence length="205" mass="23718">MRAKVVLLVCLEIILSLGVKSEFEHNFVFTSDSNSEDVKLITKRDNMAANNTQYQEQITEKDINLTRQCWVEVEKDYEGTGTLLFTELFTSFPDYIKIFSKLKSPGEDDIFKSPRFKKHMTTALLPSIGEMLNNLDKEEALKKQLLEIGRTHKRRNITKDNFENIKNVIIKTLAIRFGDKFTPEMDTAWHKILTAGFSIIYTTLE</sequence>
<dbReference type="Pfam" id="PF00042">
    <property type="entry name" value="Globin"/>
    <property type="match status" value="1"/>
</dbReference>
<evidence type="ECO:0000256" key="1">
    <source>
        <dbReference type="ARBA" id="ARBA00022448"/>
    </source>
</evidence>
<dbReference type="InterPro" id="IPR012292">
    <property type="entry name" value="Globin/Proto"/>
</dbReference>
<reference evidence="9" key="1">
    <citation type="submission" date="2015-12" db="EMBL/GenBank/DDBJ databases">
        <title>De novo transcriptome assembly of four potential Pierce s Disease insect vectors from Arizona vineyards.</title>
        <authorList>
            <person name="Tassone E.E."/>
        </authorList>
    </citation>
    <scope>NUCLEOTIDE SEQUENCE</scope>
</reference>
<keyword evidence="3 6" id="KW-0561">Oxygen transport</keyword>